<name>A0ABD5QDB8_9EURY</name>
<protein>
    <recommendedName>
        <fullName evidence="4">DUF624 domain-containing protein</fullName>
    </recommendedName>
</protein>
<keyword evidence="1" id="KW-1133">Transmembrane helix</keyword>
<gene>
    <name evidence="2" type="ORF">ACFPFO_07240</name>
</gene>
<feature type="transmembrane region" description="Helical" evidence="1">
    <location>
        <begin position="155"/>
        <end position="184"/>
    </location>
</feature>
<evidence type="ECO:0000313" key="3">
    <source>
        <dbReference type="Proteomes" id="UP001595925"/>
    </source>
</evidence>
<organism evidence="2 3">
    <name type="scientific">Saliphagus infecundisoli</name>
    <dbReference type="NCBI Taxonomy" id="1849069"/>
    <lineage>
        <taxon>Archaea</taxon>
        <taxon>Methanobacteriati</taxon>
        <taxon>Methanobacteriota</taxon>
        <taxon>Stenosarchaea group</taxon>
        <taxon>Halobacteria</taxon>
        <taxon>Halobacteriales</taxon>
        <taxon>Natrialbaceae</taxon>
        <taxon>Saliphagus</taxon>
    </lineage>
</organism>
<accession>A0ABD5QDB8</accession>
<dbReference type="RefSeq" id="WP_224828120.1">
    <property type="nucleotide sequence ID" value="NZ_JAIVEF010000004.1"/>
</dbReference>
<proteinExistence type="predicted"/>
<evidence type="ECO:0000313" key="2">
    <source>
        <dbReference type="EMBL" id="MFC4987557.1"/>
    </source>
</evidence>
<feature type="transmembrane region" description="Helical" evidence="1">
    <location>
        <begin position="111"/>
        <end position="134"/>
    </location>
</feature>
<evidence type="ECO:0000256" key="1">
    <source>
        <dbReference type="SAM" id="Phobius"/>
    </source>
</evidence>
<keyword evidence="3" id="KW-1185">Reference proteome</keyword>
<feature type="transmembrane region" description="Helical" evidence="1">
    <location>
        <begin position="77"/>
        <end position="99"/>
    </location>
</feature>
<reference evidence="2 3" key="1">
    <citation type="journal article" date="2019" name="Int. J. Syst. Evol. Microbiol.">
        <title>The Global Catalogue of Microorganisms (GCM) 10K type strain sequencing project: providing services to taxonomists for standard genome sequencing and annotation.</title>
        <authorList>
            <consortium name="The Broad Institute Genomics Platform"/>
            <consortium name="The Broad Institute Genome Sequencing Center for Infectious Disease"/>
            <person name="Wu L."/>
            <person name="Ma J."/>
        </authorList>
    </citation>
    <scope>NUCLEOTIDE SEQUENCE [LARGE SCALE GENOMIC DNA]</scope>
    <source>
        <strain evidence="2 3">CGMCC 1.15824</strain>
    </source>
</reference>
<evidence type="ECO:0008006" key="4">
    <source>
        <dbReference type="Google" id="ProtNLM"/>
    </source>
</evidence>
<dbReference type="AlphaFoldDB" id="A0ABD5QDB8"/>
<dbReference type="Proteomes" id="UP001595925">
    <property type="component" value="Unassembled WGS sequence"/>
</dbReference>
<dbReference type="EMBL" id="JBHSJG010000028">
    <property type="protein sequence ID" value="MFC4987557.1"/>
    <property type="molecule type" value="Genomic_DNA"/>
</dbReference>
<feature type="transmembrane region" description="Helical" evidence="1">
    <location>
        <begin position="26"/>
        <end position="56"/>
    </location>
</feature>
<sequence length="210" mass="21666">MTGAELDPMYASLRRTTRLTWENLPAVVAISVGWFLAVLPVVTIGPATVGAYRAVLSLRENGRVDRSTVLATVRSQFVHATLLGLVPVVLVALAANYALAYLASGTVAAGLLALGCGYVGLYAWLVSIPTLLGLAEGKSPTVAVREGYLWTARHAVGAAALGTVTVALFAFTSVLMVAVALLFAGVAGALHVEFVATVSGTDSLEGGVRQ</sequence>
<comment type="caution">
    <text evidence="2">The sequence shown here is derived from an EMBL/GenBank/DDBJ whole genome shotgun (WGS) entry which is preliminary data.</text>
</comment>
<keyword evidence="1" id="KW-0812">Transmembrane</keyword>
<keyword evidence="1" id="KW-0472">Membrane</keyword>